<proteinExistence type="predicted"/>
<sequence length="325" mass="36374">MKKKRRELLFLYVAAVAVLIVLIYGLPQVTGALTSTYTVKYGRLRIYDSADGYIVRTEEVYRAGSGGTENRYIRDGKLIRKGTKILEMTGSGSSSEDRDSAYEDLLDRLNGKAKETDSYRTDTEGVVSYTADGYEYVLTPENMTKKSRSFYEGLSNDEVTKLSPKDVKKGDPVFKLCSRGEWYVVCFVPEDHRDRYQTGKAIKLNLDGEDVVRGTVYSIRSSGSYARLIVRTNYYYPDFASKRKVQVNAVTSDSAGLLVENRSIAKKSGHTGVYVKQKTGSFKFVRVNVIATDGTTSVVSNSAFSDEKGNYVPTIGTYDEIRRRA</sequence>
<feature type="domain" description="RND related barrel-sandwich hybrid" evidence="2">
    <location>
        <begin position="58"/>
        <end position="176"/>
    </location>
</feature>
<accession>A0A1I7G0M7</accession>
<evidence type="ECO:0000259" key="1">
    <source>
        <dbReference type="Pfam" id="PF26011"/>
    </source>
</evidence>
<evidence type="ECO:0000259" key="2">
    <source>
        <dbReference type="Pfam" id="PF26018"/>
    </source>
</evidence>
<evidence type="ECO:0000313" key="4">
    <source>
        <dbReference type="Proteomes" id="UP000198817"/>
    </source>
</evidence>
<keyword evidence="4" id="KW-1185">Reference proteome</keyword>
<dbReference type="AlphaFoldDB" id="A0A1I7G0M7"/>
<dbReference type="EMBL" id="FPBT01000004">
    <property type="protein sequence ID" value="SFU41994.1"/>
    <property type="molecule type" value="Genomic_DNA"/>
</dbReference>
<reference evidence="3 4" key="1">
    <citation type="submission" date="2016-10" db="EMBL/GenBank/DDBJ databases">
        <authorList>
            <person name="de Groot N.N."/>
        </authorList>
    </citation>
    <scope>NUCLEOTIDE SEQUENCE [LARGE SCALE GENOMIC DNA]</scope>
    <source>
        <strain evidence="3 4">KHGC13</strain>
    </source>
</reference>
<feature type="domain" description="RND related beta-barrel" evidence="1">
    <location>
        <begin position="182"/>
        <end position="252"/>
    </location>
</feature>
<dbReference type="Proteomes" id="UP000198817">
    <property type="component" value="Unassembled WGS sequence"/>
</dbReference>
<name>A0A1I7G0M7_9FIRM</name>
<protein>
    <submittedName>
        <fullName evidence="3">Putative membrane fusion protein</fullName>
    </submittedName>
</protein>
<dbReference type="InterPro" id="IPR058729">
    <property type="entry name" value="Beta-barrel_RND-rel"/>
</dbReference>
<dbReference type="OrthoDB" id="1834786at2"/>
<dbReference type="Pfam" id="PF26018">
    <property type="entry name" value="BSH_RND_rel"/>
    <property type="match status" value="1"/>
</dbReference>
<dbReference type="STRING" id="155865.SAMN05216515_10457"/>
<dbReference type="Pfam" id="PF26011">
    <property type="entry name" value="Beta-barrel_RND_rel"/>
    <property type="match status" value="1"/>
</dbReference>
<dbReference type="InterPro" id="IPR058709">
    <property type="entry name" value="BSH_RND-rel"/>
</dbReference>
<gene>
    <name evidence="3" type="ORF">SAMN05216508_10474</name>
</gene>
<evidence type="ECO:0000313" key="3">
    <source>
        <dbReference type="EMBL" id="SFU41994.1"/>
    </source>
</evidence>
<organism evidence="3 4">
    <name type="scientific">Eubacterium pyruvativorans</name>
    <dbReference type="NCBI Taxonomy" id="155865"/>
    <lineage>
        <taxon>Bacteria</taxon>
        <taxon>Bacillati</taxon>
        <taxon>Bacillota</taxon>
        <taxon>Clostridia</taxon>
        <taxon>Eubacteriales</taxon>
        <taxon>Eubacteriaceae</taxon>
        <taxon>Eubacterium</taxon>
    </lineage>
</organism>
<dbReference type="RefSeq" id="WP_090470335.1">
    <property type="nucleotide sequence ID" value="NZ_CACWQI010000002.1"/>
</dbReference>